<dbReference type="OrthoDB" id="7374922at2"/>
<dbReference type="PROSITE" id="PS00065">
    <property type="entry name" value="D_2_HYDROXYACID_DH_1"/>
    <property type="match status" value="1"/>
</dbReference>
<sequence length="329" mass="33862">MALSIFSTHPLHSQVTEALAAIGRYRVASAPVAEAIAEESAGADVIVVRAPIPPRVIGRLPGLRALVRHGAGLDMIPMDVATRAGVLVANVPGANAVTVAEHAIWSALALLRRYPQVNGDLRAQGWAAGRAHSDAGREVTGRTIGILGMGNVGQALARIASGGFGMSVLCHTRSPGRVPDGMTAAALDDMLEGSDIVALCCPLTEATRGLIGEAALARMRPGAVLVNVARGPVVDEAALIGALRSGHLAGAALDVFDTQPLPPDHPLMALPNVILTPHMAGITEESMLRMGQGVVDAIRCIDAGTLPGTLVNPDAVPLYRQRFGLPGPA</sequence>
<dbReference type="PANTHER" id="PTHR10996:SF283">
    <property type="entry name" value="GLYOXYLATE_HYDROXYPYRUVATE REDUCTASE B"/>
    <property type="match status" value="1"/>
</dbReference>
<dbReference type="GO" id="GO:0016618">
    <property type="term" value="F:hydroxypyruvate reductase [NAD(P)H] activity"/>
    <property type="evidence" value="ECO:0007669"/>
    <property type="project" value="TreeGrafter"/>
</dbReference>
<dbReference type="Pfam" id="PF02826">
    <property type="entry name" value="2-Hacid_dh_C"/>
    <property type="match status" value="1"/>
</dbReference>
<dbReference type="GO" id="GO:0005829">
    <property type="term" value="C:cytosol"/>
    <property type="evidence" value="ECO:0007669"/>
    <property type="project" value="TreeGrafter"/>
</dbReference>
<dbReference type="InterPro" id="IPR036291">
    <property type="entry name" value="NAD(P)-bd_dom_sf"/>
</dbReference>
<comment type="similarity">
    <text evidence="1 4">Belongs to the D-isomer specific 2-hydroxyacid dehydrogenase family.</text>
</comment>
<evidence type="ECO:0000259" key="6">
    <source>
        <dbReference type="Pfam" id="PF02826"/>
    </source>
</evidence>
<accession>A0A225NBK9</accession>
<feature type="domain" description="D-isomer specific 2-hydroxyacid dehydrogenase catalytic" evidence="5">
    <location>
        <begin position="8"/>
        <end position="311"/>
    </location>
</feature>
<evidence type="ECO:0000313" key="7">
    <source>
        <dbReference type="EMBL" id="OWU68066.1"/>
    </source>
</evidence>
<evidence type="ECO:0000259" key="5">
    <source>
        <dbReference type="Pfam" id="PF00389"/>
    </source>
</evidence>
<gene>
    <name evidence="7" type="ORF">ATO3_25110</name>
</gene>
<dbReference type="SUPFAM" id="SSF52283">
    <property type="entry name" value="Formate/glycerate dehydrogenase catalytic domain-like"/>
    <property type="match status" value="1"/>
</dbReference>
<dbReference type="FunFam" id="3.40.50.720:FF:000203">
    <property type="entry name" value="D-3-phosphoglycerate dehydrogenase (SerA)"/>
    <property type="match status" value="1"/>
</dbReference>
<dbReference type="InterPro" id="IPR029753">
    <property type="entry name" value="D-isomer_DH_CS"/>
</dbReference>
<organism evidence="7 8">
    <name type="scientific">Marinibacterium profundimaris</name>
    <dbReference type="NCBI Taxonomy" id="1679460"/>
    <lineage>
        <taxon>Bacteria</taxon>
        <taxon>Pseudomonadati</taxon>
        <taxon>Pseudomonadota</taxon>
        <taxon>Alphaproteobacteria</taxon>
        <taxon>Rhodobacterales</taxon>
        <taxon>Paracoccaceae</taxon>
        <taxon>Marinibacterium</taxon>
    </lineage>
</organism>
<dbReference type="InterPro" id="IPR006140">
    <property type="entry name" value="D-isomer_DH_NAD-bd"/>
</dbReference>
<evidence type="ECO:0000256" key="4">
    <source>
        <dbReference type="RuleBase" id="RU003719"/>
    </source>
</evidence>
<name>A0A225NBK9_9RHOB</name>
<dbReference type="PROSITE" id="PS00671">
    <property type="entry name" value="D_2_HYDROXYACID_DH_3"/>
    <property type="match status" value="1"/>
</dbReference>
<dbReference type="InterPro" id="IPR029752">
    <property type="entry name" value="D-isomer_DH_CS1"/>
</dbReference>
<dbReference type="SUPFAM" id="SSF51735">
    <property type="entry name" value="NAD(P)-binding Rossmann-fold domains"/>
    <property type="match status" value="1"/>
</dbReference>
<dbReference type="AlphaFoldDB" id="A0A225NBK9"/>
<proteinExistence type="inferred from homology"/>
<evidence type="ECO:0000256" key="3">
    <source>
        <dbReference type="ARBA" id="ARBA00023027"/>
    </source>
</evidence>
<protein>
    <submittedName>
        <fullName evidence="7">Dehydrogenase</fullName>
    </submittedName>
</protein>
<dbReference type="GO" id="GO:0051287">
    <property type="term" value="F:NAD binding"/>
    <property type="evidence" value="ECO:0007669"/>
    <property type="project" value="InterPro"/>
</dbReference>
<dbReference type="PANTHER" id="PTHR10996">
    <property type="entry name" value="2-HYDROXYACID DEHYDROGENASE-RELATED"/>
    <property type="match status" value="1"/>
</dbReference>
<evidence type="ECO:0000256" key="2">
    <source>
        <dbReference type="ARBA" id="ARBA00023002"/>
    </source>
</evidence>
<dbReference type="Proteomes" id="UP000215377">
    <property type="component" value="Unassembled WGS sequence"/>
</dbReference>
<comment type="caution">
    <text evidence="7">The sequence shown here is derived from an EMBL/GenBank/DDBJ whole genome shotgun (WGS) entry which is preliminary data.</text>
</comment>
<evidence type="ECO:0000256" key="1">
    <source>
        <dbReference type="ARBA" id="ARBA00005854"/>
    </source>
</evidence>
<keyword evidence="8" id="KW-1185">Reference proteome</keyword>
<dbReference type="RefSeq" id="WP_088652637.1">
    <property type="nucleotide sequence ID" value="NZ_AQQR01000024.1"/>
</dbReference>
<dbReference type="Pfam" id="PF00389">
    <property type="entry name" value="2-Hacid_dh"/>
    <property type="match status" value="1"/>
</dbReference>
<dbReference type="GO" id="GO:0030267">
    <property type="term" value="F:glyoxylate reductase (NADPH) activity"/>
    <property type="evidence" value="ECO:0007669"/>
    <property type="project" value="TreeGrafter"/>
</dbReference>
<feature type="domain" description="D-isomer specific 2-hydroxyacid dehydrogenase NAD-binding" evidence="6">
    <location>
        <begin position="105"/>
        <end position="280"/>
    </location>
</feature>
<keyword evidence="2 4" id="KW-0560">Oxidoreductase</keyword>
<dbReference type="InterPro" id="IPR050223">
    <property type="entry name" value="D-isomer_2-hydroxyacid_DH"/>
</dbReference>
<reference evidence="7 8" key="1">
    <citation type="submission" date="2013-04" db="EMBL/GenBank/DDBJ databases">
        <title>Oceanicola sp. 22II1-22F33 Genome Sequencing.</title>
        <authorList>
            <person name="Lai Q."/>
            <person name="Li G."/>
            <person name="Shao Z."/>
        </authorList>
    </citation>
    <scope>NUCLEOTIDE SEQUENCE [LARGE SCALE GENOMIC DNA]</scope>
    <source>
        <strain evidence="7 8">22II1-22F33</strain>
    </source>
</reference>
<dbReference type="InterPro" id="IPR006139">
    <property type="entry name" value="D-isomer_2_OHA_DH_cat_dom"/>
</dbReference>
<dbReference type="Gene3D" id="3.40.50.720">
    <property type="entry name" value="NAD(P)-binding Rossmann-like Domain"/>
    <property type="match status" value="2"/>
</dbReference>
<dbReference type="EMBL" id="AQQR01000024">
    <property type="protein sequence ID" value="OWU68066.1"/>
    <property type="molecule type" value="Genomic_DNA"/>
</dbReference>
<keyword evidence="3" id="KW-0520">NAD</keyword>
<evidence type="ECO:0000313" key="8">
    <source>
        <dbReference type="Proteomes" id="UP000215377"/>
    </source>
</evidence>